<dbReference type="InterPro" id="IPR015946">
    <property type="entry name" value="KH_dom-like_a/b"/>
</dbReference>
<feature type="region of interest" description="Disordered" evidence="1">
    <location>
        <begin position="37"/>
        <end position="65"/>
    </location>
</feature>
<dbReference type="Pfam" id="PF02566">
    <property type="entry name" value="OsmC"/>
    <property type="match status" value="1"/>
</dbReference>
<dbReference type="PANTHER" id="PTHR39624">
    <property type="entry name" value="PROTEIN INVOLVED IN RIMO-MEDIATED BETA-METHYLTHIOLATION OF RIBOSOMAL PROTEIN S12 YCAO"/>
    <property type="match status" value="1"/>
</dbReference>
<reference evidence="2 3" key="1">
    <citation type="journal article" date="2016" name="PLoS ONE">
        <title>Complete Genome Sequence and Comparative Genomics of a Novel Myxobacterium Myxococcus hansupus.</title>
        <authorList>
            <person name="Sharma G."/>
            <person name="Narwani T."/>
            <person name="Subramanian S."/>
        </authorList>
    </citation>
    <scope>NUCLEOTIDE SEQUENCE [LARGE SCALE GENOMIC DNA]</scope>
    <source>
        <strain evidence="3">mixupus</strain>
    </source>
</reference>
<dbReference type="InterPro" id="IPR003718">
    <property type="entry name" value="OsmC/Ohr_fam"/>
</dbReference>
<dbReference type="PATRIC" id="fig|1297742.4.peg.4329"/>
<dbReference type="InterPro" id="IPR036102">
    <property type="entry name" value="OsmC/Ohrsf"/>
</dbReference>
<proteinExistence type="predicted"/>
<dbReference type="AlphaFoldDB" id="A0A0H4WX37"/>
<gene>
    <name evidence="2" type="ORF">A176_004286</name>
</gene>
<accession>A0A0H4WX37</accession>
<dbReference type="Gene3D" id="3.30.300.20">
    <property type="match status" value="1"/>
</dbReference>
<dbReference type="EMBL" id="CP012109">
    <property type="protein sequence ID" value="AKQ67374.1"/>
    <property type="molecule type" value="Genomic_DNA"/>
</dbReference>
<dbReference type="SUPFAM" id="SSF82784">
    <property type="entry name" value="OsmC-like"/>
    <property type="match status" value="1"/>
</dbReference>
<evidence type="ECO:0000256" key="1">
    <source>
        <dbReference type="SAM" id="MobiDB-lite"/>
    </source>
</evidence>
<evidence type="ECO:0000313" key="3">
    <source>
        <dbReference type="Proteomes" id="UP000009026"/>
    </source>
</evidence>
<dbReference type="eggNOG" id="COG1765">
    <property type="taxonomic scope" value="Bacteria"/>
</dbReference>
<feature type="region of interest" description="Disordered" evidence="1">
    <location>
        <begin position="1"/>
        <end position="21"/>
    </location>
</feature>
<organism evidence="2 3">
    <name type="scientific">Pseudomyxococcus hansupus</name>
    <dbReference type="NCBI Taxonomy" id="1297742"/>
    <lineage>
        <taxon>Bacteria</taxon>
        <taxon>Pseudomonadati</taxon>
        <taxon>Myxococcota</taxon>
        <taxon>Myxococcia</taxon>
        <taxon>Myxococcales</taxon>
        <taxon>Cystobacterineae</taxon>
        <taxon>Myxococcaceae</taxon>
        <taxon>Pseudomyxococcus</taxon>
    </lineage>
</organism>
<name>A0A0H4WX37_9BACT</name>
<feature type="compositionally biased region" description="Polar residues" evidence="1">
    <location>
        <begin position="37"/>
        <end position="50"/>
    </location>
</feature>
<keyword evidence="3" id="KW-1185">Reference proteome</keyword>
<dbReference type="KEGG" id="mym:A176_004286"/>
<evidence type="ECO:0000313" key="2">
    <source>
        <dbReference type="EMBL" id="AKQ67374.1"/>
    </source>
</evidence>
<dbReference type="Proteomes" id="UP000009026">
    <property type="component" value="Chromosome"/>
</dbReference>
<sequence length="159" mass="17014">MKTLDWSVKAVEPSPMSQTQTPATGVVMTLVSQPQFKTQLTHGPSSTVSHTEAPRDNGGTGGSFSPTDMVGAALMSCAVTTMHLFASREGISLGEVRARVEKRMTPPPRRIGELVLDIQMPAGLSAEQRAKLETAGRECPVARSLHPDVKLPIAFSYPD</sequence>
<dbReference type="STRING" id="1297742.A176_004286"/>
<dbReference type="PANTHER" id="PTHR39624:SF2">
    <property type="entry name" value="OSMC-LIKE PROTEIN"/>
    <property type="match status" value="1"/>
</dbReference>
<protein>
    <submittedName>
        <fullName evidence="2">Putative stress-induced protein OsmC</fullName>
    </submittedName>
</protein>